<keyword evidence="6 8" id="KW-0472">Membrane</keyword>
<evidence type="ECO:0000256" key="10">
    <source>
        <dbReference type="SAM" id="MobiDB-lite"/>
    </source>
</evidence>
<feature type="region of interest" description="Disordered" evidence="10">
    <location>
        <begin position="38"/>
        <end position="138"/>
    </location>
</feature>
<dbReference type="PANTHER" id="PTHR38685">
    <property type="entry name" value="CELL DIVISION PROTEIN ZIPA"/>
    <property type="match status" value="1"/>
</dbReference>
<evidence type="ECO:0000256" key="3">
    <source>
        <dbReference type="ARBA" id="ARBA00022618"/>
    </source>
</evidence>
<dbReference type="InterPro" id="IPR007449">
    <property type="entry name" value="ZipA_FtsZ-bd_C"/>
</dbReference>
<evidence type="ECO:0000259" key="11">
    <source>
        <dbReference type="SMART" id="SM00771"/>
    </source>
</evidence>
<keyword evidence="5 8" id="KW-1133">Transmembrane helix</keyword>
<reference evidence="12 13" key="1">
    <citation type="submission" date="2021-03" db="EMBL/GenBank/DDBJ databases">
        <title>Pseudidiomarina terrestris, a new bacterium isolated from saline soil.</title>
        <authorList>
            <person name="Galisteo C."/>
            <person name="De La Haba R."/>
            <person name="Sanchez-Porro C."/>
            <person name="Ventosa A."/>
        </authorList>
    </citation>
    <scope>NUCLEOTIDE SEQUENCE [LARGE SCALE GENOMIC DNA]</scope>
    <source>
        <strain evidence="13">1APR75-15</strain>
    </source>
</reference>
<accession>A0ABT8MKD4</accession>
<evidence type="ECO:0000256" key="7">
    <source>
        <dbReference type="ARBA" id="ARBA00023306"/>
    </source>
</evidence>
<keyword evidence="13" id="KW-1185">Reference proteome</keyword>
<dbReference type="InterPro" id="IPR011919">
    <property type="entry name" value="Cell_div_ZipA"/>
</dbReference>
<dbReference type="GO" id="GO:0051301">
    <property type="term" value="P:cell division"/>
    <property type="evidence" value="ECO:0007669"/>
    <property type="project" value="UniProtKB-KW"/>
</dbReference>
<name>A0ABT8MKD4_9GAMM</name>
<feature type="compositionally biased region" description="Basic and acidic residues" evidence="10">
    <location>
        <begin position="64"/>
        <end position="75"/>
    </location>
</feature>
<evidence type="ECO:0000256" key="6">
    <source>
        <dbReference type="ARBA" id="ARBA00023136"/>
    </source>
</evidence>
<comment type="caution">
    <text evidence="12">The sequence shown here is derived from an EMBL/GenBank/DDBJ whole genome shotgun (WGS) entry which is preliminary data.</text>
</comment>
<protein>
    <recommendedName>
        <fullName evidence="8 9">Cell division protein ZipA</fullName>
    </recommendedName>
</protein>
<comment type="subcellular location">
    <subcellularLocation>
        <location evidence="8">Cell inner membrane</location>
        <topology evidence="8">Single-pass type I membrane protein</topology>
    </subcellularLocation>
    <text evidence="8">Localizes to the Z ring in an FtsZ-dependent manner.</text>
</comment>
<feature type="domain" description="ZipA C-terminal FtsZ-binding" evidence="11">
    <location>
        <begin position="205"/>
        <end position="332"/>
    </location>
</feature>
<comment type="similarity">
    <text evidence="8 9">Belongs to the ZipA family.</text>
</comment>
<evidence type="ECO:0000256" key="5">
    <source>
        <dbReference type="ARBA" id="ARBA00022989"/>
    </source>
</evidence>
<organism evidence="12 13">
    <name type="scientific">Pseudidiomarina terrestris</name>
    <dbReference type="NCBI Taxonomy" id="2820060"/>
    <lineage>
        <taxon>Bacteria</taxon>
        <taxon>Pseudomonadati</taxon>
        <taxon>Pseudomonadota</taxon>
        <taxon>Gammaproteobacteria</taxon>
        <taxon>Alteromonadales</taxon>
        <taxon>Idiomarinaceae</taxon>
        <taxon>Pseudidiomarina</taxon>
    </lineage>
</organism>
<feature type="region of interest" description="Disordered" evidence="10">
    <location>
        <begin position="154"/>
        <end position="198"/>
    </location>
</feature>
<keyword evidence="3 8" id="KW-0132">Cell division</keyword>
<comment type="function">
    <text evidence="8 9">Essential cell division protein that stabilizes the FtsZ protofilaments by cross-linking them and that serves as a cytoplasmic membrane anchor for the Z ring. Also required for the recruitment to the septal ring of downstream cell division proteins.</text>
</comment>
<dbReference type="PANTHER" id="PTHR38685:SF1">
    <property type="entry name" value="CELL DIVISION PROTEIN ZIPA"/>
    <property type="match status" value="1"/>
</dbReference>
<dbReference type="SUPFAM" id="SSF64383">
    <property type="entry name" value="Cell-division protein ZipA, C-terminal domain"/>
    <property type="match status" value="1"/>
</dbReference>
<dbReference type="Proteomes" id="UP001169491">
    <property type="component" value="Unassembled WGS sequence"/>
</dbReference>
<dbReference type="SMART" id="SM00771">
    <property type="entry name" value="ZipA_C"/>
    <property type="match status" value="1"/>
</dbReference>
<gene>
    <name evidence="8 12" type="primary">zipA</name>
    <name evidence="12" type="ORF">J6I92_11030</name>
</gene>
<dbReference type="EMBL" id="JAGGJC010000005">
    <property type="protein sequence ID" value="MDN7130406.1"/>
    <property type="molecule type" value="Genomic_DNA"/>
</dbReference>
<dbReference type="Gene3D" id="3.30.1400.10">
    <property type="entry name" value="ZipA, C-terminal FtsZ-binding domain"/>
    <property type="match status" value="1"/>
</dbReference>
<dbReference type="HAMAP" id="MF_00509">
    <property type="entry name" value="ZipA"/>
    <property type="match status" value="1"/>
</dbReference>
<keyword evidence="7 8" id="KW-0131">Cell cycle</keyword>
<evidence type="ECO:0000256" key="8">
    <source>
        <dbReference type="HAMAP-Rule" id="MF_00509"/>
    </source>
</evidence>
<evidence type="ECO:0000313" key="12">
    <source>
        <dbReference type="EMBL" id="MDN7130406.1"/>
    </source>
</evidence>
<feature type="compositionally biased region" description="Polar residues" evidence="10">
    <location>
        <begin position="106"/>
        <end position="121"/>
    </location>
</feature>
<keyword evidence="2 8" id="KW-0997">Cell inner membrane</keyword>
<keyword evidence="4 8" id="KW-0812">Transmembrane</keyword>
<dbReference type="NCBIfam" id="TIGR02205">
    <property type="entry name" value="septum_zipA"/>
    <property type="match status" value="1"/>
</dbReference>
<dbReference type="Pfam" id="PF04354">
    <property type="entry name" value="ZipA_C"/>
    <property type="match status" value="1"/>
</dbReference>
<evidence type="ECO:0000256" key="9">
    <source>
        <dbReference type="RuleBase" id="RU003612"/>
    </source>
</evidence>
<evidence type="ECO:0000256" key="2">
    <source>
        <dbReference type="ARBA" id="ARBA00022519"/>
    </source>
</evidence>
<dbReference type="RefSeq" id="WP_301834744.1">
    <property type="nucleotide sequence ID" value="NZ_JAGGJC010000005.1"/>
</dbReference>
<evidence type="ECO:0000256" key="1">
    <source>
        <dbReference type="ARBA" id="ARBA00022475"/>
    </source>
</evidence>
<comment type="subunit">
    <text evidence="8">Interacts with FtsZ via their C-terminal domains.</text>
</comment>
<evidence type="ECO:0000313" key="13">
    <source>
        <dbReference type="Proteomes" id="UP001169491"/>
    </source>
</evidence>
<sequence>MSTMQIVFSVIGLLLIGLIIGHGMWNIRRNERRAQARELELERKRQQQSQPGQGFDDDGIGEVRVIKRASERAQERPAGAAARRSADGSHVARTQQSTEPREVVGRTQNEAGAQAARQPTQVDAEELTPRSKPIRAMDDEGELDLPSLAAEPDELKQAEQQQPAKQKAKPKAASVRNKPEPSQPAQQSMELELEPGDEPALTQAPDLVIALHVMGHITGPVLLQQMTELGFKYGEFDIFHRHVDTAGQGPVLFSLANMFNPGTFDIDAMEQFETKGVALFLALPIKSNSTKAFTMMQNAAEKLAAAVDGGQVLDENRNPLTRQAVQHIHQNIREYERKRLIRQ</sequence>
<evidence type="ECO:0000256" key="4">
    <source>
        <dbReference type="ARBA" id="ARBA00022692"/>
    </source>
</evidence>
<proteinExistence type="inferred from homology"/>
<feature type="transmembrane region" description="Helical" evidence="8">
    <location>
        <begin position="6"/>
        <end position="27"/>
    </location>
</feature>
<dbReference type="InterPro" id="IPR036765">
    <property type="entry name" value="ZipA_FtsZ-bd_C_sf"/>
</dbReference>
<keyword evidence="1 8" id="KW-1003">Cell membrane</keyword>